<evidence type="ECO:0000313" key="7">
    <source>
        <dbReference type="Proteomes" id="UP001465668"/>
    </source>
</evidence>
<dbReference type="InterPro" id="IPR033121">
    <property type="entry name" value="PEPTIDASE_A1"/>
</dbReference>
<dbReference type="InterPro" id="IPR021109">
    <property type="entry name" value="Peptidase_aspartic_dom_sf"/>
</dbReference>
<dbReference type="InterPro" id="IPR001461">
    <property type="entry name" value="Aspartic_peptidase_A1"/>
</dbReference>
<dbReference type="Pfam" id="PF00026">
    <property type="entry name" value="Asp"/>
    <property type="match status" value="1"/>
</dbReference>
<dbReference type="PANTHER" id="PTHR47966:SF65">
    <property type="entry name" value="ASPARTIC-TYPE ENDOPEPTIDASE"/>
    <property type="match status" value="1"/>
</dbReference>
<comment type="caution">
    <text evidence="6">The sequence shown here is derived from an EMBL/GenBank/DDBJ whole genome shotgun (WGS) entry which is preliminary data.</text>
</comment>
<feature type="signal peptide" evidence="4">
    <location>
        <begin position="1"/>
        <end position="28"/>
    </location>
</feature>
<feature type="chain" id="PRO_5047011346" evidence="4">
    <location>
        <begin position="29"/>
        <end position="446"/>
    </location>
</feature>
<evidence type="ECO:0000256" key="1">
    <source>
        <dbReference type="ARBA" id="ARBA00007447"/>
    </source>
</evidence>
<dbReference type="SUPFAM" id="SSF50630">
    <property type="entry name" value="Acid proteases"/>
    <property type="match status" value="1"/>
</dbReference>
<proteinExistence type="inferred from homology"/>
<dbReference type="PROSITE" id="PS00141">
    <property type="entry name" value="ASP_PROTEASE"/>
    <property type="match status" value="1"/>
</dbReference>
<organism evidence="6 7">
    <name type="scientific">Seiridium cardinale</name>
    <dbReference type="NCBI Taxonomy" id="138064"/>
    <lineage>
        <taxon>Eukaryota</taxon>
        <taxon>Fungi</taxon>
        <taxon>Dikarya</taxon>
        <taxon>Ascomycota</taxon>
        <taxon>Pezizomycotina</taxon>
        <taxon>Sordariomycetes</taxon>
        <taxon>Xylariomycetidae</taxon>
        <taxon>Amphisphaeriales</taxon>
        <taxon>Sporocadaceae</taxon>
        <taxon>Seiridium</taxon>
    </lineage>
</organism>
<feature type="domain" description="Peptidase A1" evidence="5">
    <location>
        <begin position="94"/>
        <end position="417"/>
    </location>
</feature>
<evidence type="ECO:0000256" key="3">
    <source>
        <dbReference type="RuleBase" id="RU000454"/>
    </source>
</evidence>
<reference evidence="6 7" key="1">
    <citation type="submission" date="2024-02" db="EMBL/GenBank/DDBJ databases">
        <title>First draft genome assembly of two strains of Seiridium cardinale.</title>
        <authorList>
            <person name="Emiliani G."/>
            <person name="Scali E."/>
        </authorList>
    </citation>
    <scope>NUCLEOTIDE SEQUENCE [LARGE SCALE GENOMIC DNA]</scope>
    <source>
        <strain evidence="6 7">BM-138-000479</strain>
    </source>
</reference>
<dbReference type="EMBL" id="JARVKM010000051">
    <property type="protein sequence ID" value="KAK9773443.1"/>
    <property type="molecule type" value="Genomic_DNA"/>
</dbReference>
<dbReference type="PANTHER" id="PTHR47966">
    <property type="entry name" value="BETA-SITE APP-CLEAVING ENZYME, ISOFORM A-RELATED"/>
    <property type="match status" value="1"/>
</dbReference>
<name>A0ABR2XI41_9PEZI</name>
<dbReference type="PRINTS" id="PR00792">
    <property type="entry name" value="PEPSIN"/>
</dbReference>
<gene>
    <name evidence="6" type="ORF">SCAR479_09976</name>
</gene>
<dbReference type="Gene3D" id="2.40.70.10">
    <property type="entry name" value="Acid Proteases"/>
    <property type="match status" value="2"/>
</dbReference>
<evidence type="ECO:0000313" key="6">
    <source>
        <dbReference type="EMBL" id="KAK9773443.1"/>
    </source>
</evidence>
<dbReference type="InterPro" id="IPR001969">
    <property type="entry name" value="Aspartic_peptidase_AS"/>
</dbReference>
<protein>
    <submittedName>
        <fullName evidence="6">Peptidase A1 domain-containing protein</fullName>
    </submittedName>
</protein>
<evidence type="ECO:0000259" key="5">
    <source>
        <dbReference type="PROSITE" id="PS51767"/>
    </source>
</evidence>
<dbReference type="Proteomes" id="UP001465668">
    <property type="component" value="Unassembled WGS sequence"/>
</dbReference>
<keyword evidence="3" id="KW-0378">Hydrolase</keyword>
<evidence type="ECO:0000256" key="4">
    <source>
        <dbReference type="SAM" id="SignalP"/>
    </source>
</evidence>
<dbReference type="PROSITE" id="PS51767">
    <property type="entry name" value="PEPTIDASE_A1"/>
    <property type="match status" value="1"/>
</dbReference>
<keyword evidence="2 3" id="KW-0064">Aspartyl protease</keyword>
<evidence type="ECO:0000256" key="2">
    <source>
        <dbReference type="ARBA" id="ARBA00022750"/>
    </source>
</evidence>
<accession>A0ABR2XI41</accession>
<keyword evidence="4" id="KW-0732">Signal</keyword>
<keyword evidence="3" id="KW-0645">Protease</keyword>
<comment type="similarity">
    <text evidence="1 3">Belongs to the peptidase A1 family.</text>
</comment>
<sequence>MNYWPPGAAAMRLYTAILLLMCISICSTANLPQYPRPEKPAFHALAEGKACKGPRDPGYIKSKLDTQFVHPKNQSISSRDGREPLSEFQAGVVYIMEIDVGTPRQTVKVIVDTGSWELFINPNCARAADEEFCAEAGHYNPTASSTARNLSSRYYVSFGTGGYVGDYFSDTLWFGDDYWPVTNLQFGVSDDSDYVWAGILGLGYGERFNVDYPTLIDLLVSEGFINVPIFSLSVGSQGDGDAEIIVGGVDSHKYSGWLEPLELYPPPETQESLWHEAQYWINMTSLGYTVPGGSAVALTPSGFSRIVMIDSGSTYSYIDADLVAALAKQFGATIDEQGVYYVSCNYLDMDGYVHFGFNNGNMVINAKYSDFVVDFGSKCALGVQPADAGVNTWVLGATFIRSAYIVFDQLYDAIWLANYQPCGNALVTDLTENAGNQLWAELYGGC</sequence>
<keyword evidence="7" id="KW-1185">Reference proteome</keyword>